<dbReference type="InterPro" id="IPR001750">
    <property type="entry name" value="ND/Mrp_TM"/>
</dbReference>
<feature type="transmembrane region" description="Helical" evidence="17">
    <location>
        <begin position="330"/>
        <end position="351"/>
    </location>
</feature>
<evidence type="ECO:0000256" key="5">
    <source>
        <dbReference type="ARBA" id="ARBA00021006"/>
    </source>
</evidence>
<comment type="function">
    <text evidence="1">Core subunit of the mitochondrial membrane respiratory chain NADH dehydrogenase (Complex I) that is believed to belong to the minimal assembly required for catalysis. Complex I functions in the transfer of electrons from NADH to the respiratory chain. The immediate electron acceptor for the enzyme is believed to be ubiquinone.</text>
</comment>
<evidence type="ECO:0000256" key="14">
    <source>
        <dbReference type="ARBA" id="ARBA00023128"/>
    </source>
</evidence>
<dbReference type="PANTHER" id="PTHR43507:SF20">
    <property type="entry name" value="NADH-UBIQUINONE OXIDOREDUCTASE CHAIN 4"/>
    <property type="match status" value="1"/>
</dbReference>
<keyword evidence="6 17" id="KW-0813">Transport</keyword>
<dbReference type="GO" id="GO:0042773">
    <property type="term" value="P:ATP synthesis coupled electron transport"/>
    <property type="evidence" value="ECO:0007669"/>
    <property type="project" value="InterPro"/>
</dbReference>
<evidence type="ECO:0000256" key="8">
    <source>
        <dbReference type="ARBA" id="ARBA00022692"/>
    </source>
</evidence>
<name>A0A343DRI7_9HYME</name>
<feature type="domain" description="NADH:quinone oxidoreductase/Mrp antiporter transmembrane" evidence="18">
    <location>
        <begin position="92"/>
        <end position="373"/>
    </location>
</feature>
<feature type="transmembrane region" description="Helical" evidence="17">
    <location>
        <begin position="287"/>
        <end position="309"/>
    </location>
</feature>
<feature type="transmembrane region" description="Helical" evidence="17">
    <location>
        <begin position="73"/>
        <end position="90"/>
    </location>
</feature>
<comment type="similarity">
    <text evidence="3 17">Belongs to the complex I subunit 4 family.</text>
</comment>
<dbReference type="AlphaFoldDB" id="A0A343DRI7"/>
<feature type="transmembrane region" description="Helical" evidence="17">
    <location>
        <begin position="200"/>
        <end position="223"/>
    </location>
</feature>
<dbReference type="Pfam" id="PF00361">
    <property type="entry name" value="Proton_antipo_M"/>
    <property type="match status" value="1"/>
</dbReference>
<feature type="transmembrane region" description="Helical" evidence="17">
    <location>
        <begin position="126"/>
        <end position="149"/>
    </location>
</feature>
<keyword evidence="12 17" id="KW-0520">NAD</keyword>
<proteinExistence type="inferred from homology"/>
<dbReference type="GO" id="GO:0003954">
    <property type="term" value="F:NADH dehydrogenase activity"/>
    <property type="evidence" value="ECO:0007669"/>
    <property type="project" value="TreeGrafter"/>
</dbReference>
<dbReference type="PANTHER" id="PTHR43507">
    <property type="entry name" value="NADH-UBIQUINONE OXIDOREDUCTASE CHAIN 4"/>
    <property type="match status" value="1"/>
</dbReference>
<evidence type="ECO:0000259" key="18">
    <source>
        <dbReference type="Pfam" id="PF00361"/>
    </source>
</evidence>
<comment type="subcellular location">
    <subcellularLocation>
        <location evidence="2 17">Mitochondrion membrane</location>
        <topology evidence="2 17">Multi-pass membrane protein</topology>
    </subcellularLocation>
</comment>
<reference evidence="19" key="1">
    <citation type="journal article" date="2018" name="Mol. Phylogenet. Evol.">
        <title>Gene arrangement and sequence of mitochondrial genomes yield insights into the phylogeny and evolution of bees and sphecid wasps (Hymenoptera: Apoidea).</title>
        <authorList>
            <person name="Zheng B.Y."/>
            <person name="Cao L.J."/>
            <person name="Tang P."/>
            <person name="van Achterberg K."/>
            <person name="Hoffmann A.A."/>
            <person name="Chen H.Y."/>
            <person name="Chen X.X."/>
            <person name="Wei S.J."/>
        </authorList>
    </citation>
    <scope>NUCLEOTIDE SEQUENCE</scope>
</reference>
<sequence>MLEFLLFIFMFMFMKLFINVNFLFLISFIMIFYLNWIEWSMLIIDFGMNFYSYGLTILLIWMMNLIVMNLNNYWSINLNMIMMIFMFMNFQSMNFMIFYFMFESSLLLIFIMILKWGYSINRFMAGYYIMFYTLIFSLPMLYIIMYIYWFNNTLSFYLLEFYMYWNFNFLTFWLMMTFLVKIPIYMSHSWLLKAHVEAPYFNSMILASLMLKLGGYGMLRLIILFKNNMFFFINMIMNISMLGMIILSLFCLRQIDMKMIVAISSIIHMGLMLIGMMTFFYSGMLGGYLMMIAHGMSSSGLFYLVNLIYKETYSRLIIINKGMMKFMPSLSLMWFLLCSSNMAAPMSLNLISEIMLLMSLMIWFKLFMILLFMYCILSFLYSLYLFSILQHGSSNMFMKLFNSKMLNYFNLIMHWLPLNILILNLYFI</sequence>
<evidence type="ECO:0000256" key="6">
    <source>
        <dbReference type="ARBA" id="ARBA00022448"/>
    </source>
</evidence>
<dbReference type="PRINTS" id="PR01437">
    <property type="entry name" value="NUOXDRDTASE4"/>
</dbReference>
<evidence type="ECO:0000256" key="2">
    <source>
        <dbReference type="ARBA" id="ARBA00004225"/>
    </source>
</evidence>
<keyword evidence="7 17" id="KW-0679">Respiratory chain</keyword>
<comment type="function">
    <text evidence="17">Core subunit of the mitochondrial membrane respiratory chain NADH dehydrogenase (Complex I) which catalyzes electron transfer from NADH through the respiratory chain, using ubiquinone as an electron acceptor. Essential for the catalytic activity and assembly of complex I.</text>
</comment>
<evidence type="ECO:0000256" key="17">
    <source>
        <dbReference type="RuleBase" id="RU003297"/>
    </source>
</evidence>
<geneLocation type="mitochondrion" evidence="19"/>
<evidence type="ECO:0000256" key="10">
    <source>
        <dbReference type="ARBA" id="ARBA00022982"/>
    </source>
</evidence>
<dbReference type="EMBL" id="KX494108">
    <property type="protein sequence ID" value="ARX96661.1"/>
    <property type="molecule type" value="Genomic_DNA"/>
</dbReference>
<keyword evidence="13 17" id="KW-0830">Ubiquinone</keyword>
<feature type="transmembrane region" description="Helical" evidence="17">
    <location>
        <begin position="229"/>
        <end position="252"/>
    </location>
</feature>
<protein>
    <recommendedName>
        <fullName evidence="5 17">NADH-ubiquinone oxidoreductase chain 4</fullName>
        <ecNumber evidence="4 17">7.1.1.2</ecNumber>
    </recommendedName>
</protein>
<evidence type="ECO:0000313" key="19">
    <source>
        <dbReference type="EMBL" id="ARX96661.1"/>
    </source>
</evidence>
<evidence type="ECO:0000256" key="3">
    <source>
        <dbReference type="ARBA" id="ARBA00009025"/>
    </source>
</evidence>
<evidence type="ECO:0000256" key="15">
    <source>
        <dbReference type="ARBA" id="ARBA00023136"/>
    </source>
</evidence>
<evidence type="ECO:0000256" key="4">
    <source>
        <dbReference type="ARBA" id="ARBA00012944"/>
    </source>
</evidence>
<dbReference type="GO" id="GO:0015990">
    <property type="term" value="P:electron transport coupled proton transport"/>
    <property type="evidence" value="ECO:0007669"/>
    <property type="project" value="TreeGrafter"/>
</dbReference>
<keyword evidence="11 17" id="KW-1133">Transmembrane helix</keyword>
<gene>
    <name evidence="19" type="primary">nad4</name>
</gene>
<accession>A0A343DRI7</accession>
<keyword evidence="9" id="KW-1278">Translocase</keyword>
<feature type="transmembrane region" description="Helical" evidence="17">
    <location>
        <begin position="259"/>
        <end position="281"/>
    </location>
</feature>
<feature type="transmembrane region" description="Helical" evidence="17">
    <location>
        <begin position="39"/>
        <end position="61"/>
    </location>
</feature>
<feature type="transmembrane region" description="Helical" evidence="17">
    <location>
        <begin position="96"/>
        <end position="114"/>
    </location>
</feature>
<evidence type="ECO:0000256" key="7">
    <source>
        <dbReference type="ARBA" id="ARBA00022660"/>
    </source>
</evidence>
<dbReference type="GO" id="GO:0008137">
    <property type="term" value="F:NADH dehydrogenase (ubiquinone) activity"/>
    <property type="evidence" value="ECO:0007669"/>
    <property type="project" value="UniProtKB-UniRule"/>
</dbReference>
<feature type="transmembrane region" description="Helical" evidence="17">
    <location>
        <begin position="161"/>
        <end position="180"/>
    </location>
</feature>
<evidence type="ECO:0000256" key="9">
    <source>
        <dbReference type="ARBA" id="ARBA00022967"/>
    </source>
</evidence>
<evidence type="ECO:0000256" key="13">
    <source>
        <dbReference type="ARBA" id="ARBA00023075"/>
    </source>
</evidence>
<organism evidence="19">
    <name type="scientific">Eucera floralia</name>
    <dbReference type="NCBI Taxonomy" id="599063"/>
    <lineage>
        <taxon>Eukaryota</taxon>
        <taxon>Metazoa</taxon>
        <taxon>Ecdysozoa</taxon>
        <taxon>Arthropoda</taxon>
        <taxon>Hexapoda</taxon>
        <taxon>Insecta</taxon>
        <taxon>Pterygota</taxon>
        <taxon>Neoptera</taxon>
        <taxon>Endopterygota</taxon>
        <taxon>Hymenoptera</taxon>
        <taxon>Apocrita</taxon>
        <taxon>Aculeata</taxon>
        <taxon>Apoidea</taxon>
        <taxon>Anthophila</taxon>
        <taxon>Apidae</taxon>
        <taxon>Eucera</taxon>
        <taxon>Synhalonia</taxon>
    </lineage>
</organism>
<dbReference type="GO" id="GO:0048039">
    <property type="term" value="F:ubiquinone binding"/>
    <property type="evidence" value="ECO:0007669"/>
    <property type="project" value="TreeGrafter"/>
</dbReference>
<dbReference type="InterPro" id="IPR003918">
    <property type="entry name" value="NADH_UbQ_OxRdtase"/>
</dbReference>
<keyword evidence="15 17" id="KW-0472">Membrane</keyword>
<dbReference type="EC" id="7.1.1.2" evidence="4 17"/>
<keyword evidence="10 17" id="KW-0249">Electron transport</keyword>
<keyword evidence="8 17" id="KW-0812">Transmembrane</keyword>
<evidence type="ECO:0000256" key="11">
    <source>
        <dbReference type="ARBA" id="ARBA00022989"/>
    </source>
</evidence>
<feature type="transmembrane region" description="Helical" evidence="17">
    <location>
        <begin position="407"/>
        <end position="427"/>
    </location>
</feature>
<keyword evidence="14 17" id="KW-0496">Mitochondrion</keyword>
<evidence type="ECO:0000256" key="1">
    <source>
        <dbReference type="ARBA" id="ARBA00003257"/>
    </source>
</evidence>
<comment type="catalytic activity">
    <reaction evidence="16 17">
        <text>a ubiquinone + NADH + 5 H(+)(in) = a ubiquinol + NAD(+) + 4 H(+)(out)</text>
        <dbReference type="Rhea" id="RHEA:29091"/>
        <dbReference type="Rhea" id="RHEA-COMP:9565"/>
        <dbReference type="Rhea" id="RHEA-COMP:9566"/>
        <dbReference type="ChEBI" id="CHEBI:15378"/>
        <dbReference type="ChEBI" id="CHEBI:16389"/>
        <dbReference type="ChEBI" id="CHEBI:17976"/>
        <dbReference type="ChEBI" id="CHEBI:57540"/>
        <dbReference type="ChEBI" id="CHEBI:57945"/>
        <dbReference type="EC" id="7.1.1.2"/>
    </reaction>
</comment>
<evidence type="ECO:0000256" key="12">
    <source>
        <dbReference type="ARBA" id="ARBA00023027"/>
    </source>
</evidence>
<dbReference type="GO" id="GO:0031966">
    <property type="term" value="C:mitochondrial membrane"/>
    <property type="evidence" value="ECO:0007669"/>
    <property type="project" value="UniProtKB-SubCell"/>
</dbReference>
<evidence type="ECO:0000256" key="16">
    <source>
        <dbReference type="ARBA" id="ARBA00049551"/>
    </source>
</evidence>
<feature type="transmembrane region" description="Helical" evidence="17">
    <location>
        <begin position="363"/>
        <end position="386"/>
    </location>
</feature>
<feature type="transmembrane region" description="Helical" evidence="17">
    <location>
        <begin position="7"/>
        <end position="33"/>
    </location>
</feature>